<keyword evidence="3" id="KW-1185">Reference proteome</keyword>
<dbReference type="EMBL" id="JBBKZT010000004">
    <property type="protein sequence ID" value="MEJ8847064.1"/>
    <property type="molecule type" value="Genomic_DNA"/>
</dbReference>
<name>A0ABU8WI99_9BURK</name>
<evidence type="ECO:0000313" key="3">
    <source>
        <dbReference type="Proteomes" id="UP001385892"/>
    </source>
</evidence>
<dbReference type="Proteomes" id="UP001385892">
    <property type="component" value="Unassembled WGS sequence"/>
</dbReference>
<dbReference type="RefSeq" id="WP_340342211.1">
    <property type="nucleotide sequence ID" value="NZ_JBBKZT010000004.1"/>
</dbReference>
<dbReference type="InterPro" id="IPR036291">
    <property type="entry name" value="NAD(P)-bd_dom_sf"/>
</dbReference>
<accession>A0ABU8WI99</accession>
<sequence>MIYVIGGRGRLGRAIEASCPRGEVVVLDRATYQDWWRDDAGASITRFFRNAEPGSSVFVTAGLLDPAVSEAEHTRVNFQLPAHIIESACQLGLRVITFGTVMERLVEHPNPYVASKAALGRFVADQAATGRPVTHLQIHTLYGGGEPAPFMFLGQLYGALREGTPFEMSPGRQLREYHHIDDDVAALSAMLNAGAIGVVHLSHGEPCSLRELAQHIFAALGQPELLRLGVRPEPAQDNYSTILSRSQGSEQVSFRPALEGVTDFLRALLSSFHREHEHQQRPA</sequence>
<proteinExistence type="predicted"/>
<evidence type="ECO:0000259" key="1">
    <source>
        <dbReference type="Pfam" id="PF01370"/>
    </source>
</evidence>
<dbReference type="Pfam" id="PF01370">
    <property type="entry name" value="Epimerase"/>
    <property type="match status" value="1"/>
</dbReference>
<dbReference type="Gene3D" id="3.40.50.720">
    <property type="entry name" value="NAD(P)-binding Rossmann-like Domain"/>
    <property type="match status" value="1"/>
</dbReference>
<gene>
    <name evidence="2" type="ORF">WKW82_10410</name>
</gene>
<comment type="caution">
    <text evidence="2">The sequence shown here is derived from an EMBL/GenBank/DDBJ whole genome shotgun (WGS) entry which is preliminary data.</text>
</comment>
<dbReference type="SUPFAM" id="SSF51735">
    <property type="entry name" value="NAD(P)-binding Rossmann-fold domains"/>
    <property type="match status" value="1"/>
</dbReference>
<organism evidence="2 3">
    <name type="scientific">Variovorax rhizosphaerae</name>
    <dbReference type="NCBI Taxonomy" id="1836200"/>
    <lineage>
        <taxon>Bacteria</taxon>
        <taxon>Pseudomonadati</taxon>
        <taxon>Pseudomonadota</taxon>
        <taxon>Betaproteobacteria</taxon>
        <taxon>Burkholderiales</taxon>
        <taxon>Comamonadaceae</taxon>
        <taxon>Variovorax</taxon>
    </lineage>
</organism>
<reference evidence="2 3" key="1">
    <citation type="submission" date="2024-03" db="EMBL/GenBank/DDBJ databases">
        <title>Novel species of the genus Variovorax.</title>
        <authorList>
            <person name="Liu Q."/>
            <person name="Xin Y.-H."/>
        </authorList>
    </citation>
    <scope>NUCLEOTIDE SEQUENCE [LARGE SCALE GENOMIC DNA]</scope>
    <source>
        <strain evidence="2 3">KACC 18900</strain>
    </source>
</reference>
<dbReference type="InterPro" id="IPR001509">
    <property type="entry name" value="Epimerase_deHydtase"/>
</dbReference>
<protein>
    <submittedName>
        <fullName evidence="2">NAD(P)-dependent oxidoreductase</fullName>
    </submittedName>
</protein>
<evidence type="ECO:0000313" key="2">
    <source>
        <dbReference type="EMBL" id="MEJ8847064.1"/>
    </source>
</evidence>
<feature type="domain" description="NAD-dependent epimerase/dehydratase" evidence="1">
    <location>
        <begin position="2"/>
        <end position="193"/>
    </location>
</feature>